<protein>
    <submittedName>
        <fullName evidence="3">Uncharacterized protein</fullName>
    </submittedName>
</protein>
<keyword evidence="2" id="KW-0472">Membrane</keyword>
<feature type="transmembrane region" description="Helical" evidence="2">
    <location>
        <begin position="42"/>
        <end position="69"/>
    </location>
</feature>
<name>A0A6C0F2X8_9ZZZZ</name>
<dbReference type="EMBL" id="MN739029">
    <property type="protein sequence ID" value="QHT35976.1"/>
    <property type="molecule type" value="Genomic_DNA"/>
</dbReference>
<reference evidence="3" key="1">
    <citation type="journal article" date="2020" name="Nature">
        <title>Giant virus diversity and host interactions through global metagenomics.</title>
        <authorList>
            <person name="Schulz F."/>
            <person name="Roux S."/>
            <person name="Paez-Espino D."/>
            <person name="Jungbluth S."/>
            <person name="Walsh D.A."/>
            <person name="Denef V.J."/>
            <person name="McMahon K.D."/>
            <person name="Konstantinidis K.T."/>
            <person name="Eloe-Fadrosh E.A."/>
            <person name="Kyrpides N.C."/>
            <person name="Woyke T."/>
        </authorList>
    </citation>
    <scope>NUCLEOTIDE SEQUENCE</scope>
    <source>
        <strain evidence="3">GVMAG-M-3300009182-46</strain>
    </source>
</reference>
<accession>A0A6C0F2X8</accession>
<dbReference type="AlphaFoldDB" id="A0A6C0F2X8"/>
<feature type="region of interest" description="Disordered" evidence="1">
    <location>
        <begin position="130"/>
        <end position="150"/>
    </location>
</feature>
<organism evidence="3">
    <name type="scientific">viral metagenome</name>
    <dbReference type="NCBI Taxonomy" id="1070528"/>
    <lineage>
        <taxon>unclassified sequences</taxon>
        <taxon>metagenomes</taxon>
        <taxon>organismal metagenomes</taxon>
    </lineage>
</organism>
<keyword evidence="2" id="KW-0812">Transmembrane</keyword>
<evidence type="ECO:0000313" key="3">
    <source>
        <dbReference type="EMBL" id="QHT35976.1"/>
    </source>
</evidence>
<evidence type="ECO:0000256" key="2">
    <source>
        <dbReference type="SAM" id="Phobius"/>
    </source>
</evidence>
<feature type="transmembrane region" description="Helical" evidence="2">
    <location>
        <begin position="12"/>
        <end position="30"/>
    </location>
</feature>
<proteinExistence type="predicted"/>
<feature type="region of interest" description="Disordered" evidence="1">
    <location>
        <begin position="84"/>
        <end position="103"/>
    </location>
</feature>
<keyword evidence="2" id="KW-1133">Transmembrane helix</keyword>
<evidence type="ECO:0000256" key="1">
    <source>
        <dbReference type="SAM" id="MobiDB-lite"/>
    </source>
</evidence>
<sequence>MAVLSKMHRKNAMYGLFVLLTLVLLLNPVIVKNMYGSILGRLVFLILIIFFAINNATLGLLLGLVIIVASQMYVREGMETALPDEKKSSVTPPLPVTAPASGTTVASTNATTKSLTDTLNQLQGVIANAKPTSSASPTVKPDTGKPADLLSAENSMKPKESFTMMGTTFKTHNPDVAAYSPVASFSSF</sequence>